<gene>
    <name evidence="2" type="ORF">CC86DRAFT_336146</name>
</gene>
<feature type="compositionally biased region" description="Low complexity" evidence="1">
    <location>
        <begin position="53"/>
        <end position="65"/>
    </location>
</feature>
<dbReference type="OrthoDB" id="4160836at2759"/>
<organism evidence="2 3">
    <name type="scientific">Ophiobolus disseminans</name>
    <dbReference type="NCBI Taxonomy" id="1469910"/>
    <lineage>
        <taxon>Eukaryota</taxon>
        <taxon>Fungi</taxon>
        <taxon>Dikarya</taxon>
        <taxon>Ascomycota</taxon>
        <taxon>Pezizomycotina</taxon>
        <taxon>Dothideomycetes</taxon>
        <taxon>Pleosporomycetidae</taxon>
        <taxon>Pleosporales</taxon>
        <taxon>Pleosporineae</taxon>
        <taxon>Phaeosphaeriaceae</taxon>
        <taxon>Ophiobolus</taxon>
    </lineage>
</organism>
<feature type="compositionally biased region" description="Basic and acidic residues" evidence="1">
    <location>
        <begin position="67"/>
        <end position="78"/>
    </location>
</feature>
<protein>
    <submittedName>
        <fullName evidence="2">Uncharacterized protein</fullName>
    </submittedName>
</protein>
<evidence type="ECO:0000313" key="3">
    <source>
        <dbReference type="Proteomes" id="UP000799424"/>
    </source>
</evidence>
<reference evidence="2" key="1">
    <citation type="journal article" date="2020" name="Stud. Mycol.">
        <title>101 Dothideomycetes genomes: a test case for predicting lifestyles and emergence of pathogens.</title>
        <authorList>
            <person name="Haridas S."/>
            <person name="Albert R."/>
            <person name="Binder M."/>
            <person name="Bloem J."/>
            <person name="Labutti K."/>
            <person name="Salamov A."/>
            <person name="Andreopoulos B."/>
            <person name="Baker S."/>
            <person name="Barry K."/>
            <person name="Bills G."/>
            <person name="Bluhm B."/>
            <person name="Cannon C."/>
            <person name="Castanera R."/>
            <person name="Culley D."/>
            <person name="Daum C."/>
            <person name="Ezra D."/>
            <person name="Gonzalez J."/>
            <person name="Henrissat B."/>
            <person name="Kuo A."/>
            <person name="Liang C."/>
            <person name="Lipzen A."/>
            <person name="Lutzoni F."/>
            <person name="Magnuson J."/>
            <person name="Mondo S."/>
            <person name="Nolan M."/>
            <person name="Ohm R."/>
            <person name="Pangilinan J."/>
            <person name="Park H.-J."/>
            <person name="Ramirez L."/>
            <person name="Alfaro M."/>
            <person name="Sun H."/>
            <person name="Tritt A."/>
            <person name="Yoshinaga Y."/>
            <person name="Zwiers L.-H."/>
            <person name="Turgeon B."/>
            <person name="Goodwin S."/>
            <person name="Spatafora J."/>
            <person name="Crous P."/>
            <person name="Grigoriev I."/>
        </authorList>
    </citation>
    <scope>NUCLEOTIDE SEQUENCE</scope>
    <source>
        <strain evidence="2">CBS 113818</strain>
    </source>
</reference>
<dbReference type="EMBL" id="MU006247">
    <property type="protein sequence ID" value="KAF2818975.1"/>
    <property type="molecule type" value="Genomic_DNA"/>
</dbReference>
<feature type="region of interest" description="Disordered" evidence="1">
    <location>
        <begin position="1"/>
        <end position="206"/>
    </location>
</feature>
<keyword evidence="3" id="KW-1185">Reference proteome</keyword>
<proteinExistence type="predicted"/>
<sequence>MDEPARKRRKTSSPPAEMPSSPLRKPPRRPSFASPTKASLARNYPSLLPSQLASAGSPSRPSSRSDTLARGKQAREDATVGAQQRATTAQNVTPRARRVGGHRSPPNPTDEEPELPATPSQRGLEDEDEPRRGVLYSSPSKRPPRAKGPVKQSSLRPKAPPVQEASPTQHIEDGPEEADARTNPGKRQPPDPELEKRKQEKARLEREVAEVEAQVSRCLEEITKEQQRSAVDVLRTSERSDLQGFIAKVSGADSKADAVTPVSTLLCSFLPFSTLAIPLPRRKNEEKPIASHRPVELADPLPYLEMFTSMKYSTHVSLPRGKIVPSSRRVQQKHTIDIVGPQKLLTAQISLIIDVLVNQVIDMHILRLSPWAERELGTYLRKRAEEKDLSNACWAIESYFTIAQKRAQYWHRCETTYAHLLAGHTRDDTENARPPALAKSKMSRKDINRHLGRDSLILQDSHVLLKLNWRIGFDWTGEAESQVTVDTAFPSVWTEADTAKTFSKVPETFASLLQGRGAFEATRVMAALLFKQ</sequence>
<dbReference type="Proteomes" id="UP000799424">
    <property type="component" value="Unassembled WGS sequence"/>
</dbReference>
<feature type="compositionally biased region" description="Basic residues" evidence="1">
    <location>
        <begin position="1"/>
        <end position="11"/>
    </location>
</feature>
<accession>A0A6A6ZFC2</accession>
<evidence type="ECO:0000256" key="1">
    <source>
        <dbReference type="SAM" id="MobiDB-lite"/>
    </source>
</evidence>
<evidence type="ECO:0000313" key="2">
    <source>
        <dbReference type="EMBL" id="KAF2818975.1"/>
    </source>
</evidence>
<feature type="compositionally biased region" description="Basic and acidic residues" evidence="1">
    <location>
        <begin position="188"/>
        <end position="206"/>
    </location>
</feature>
<dbReference type="AlphaFoldDB" id="A0A6A6ZFC2"/>
<feature type="compositionally biased region" description="Polar residues" evidence="1">
    <location>
        <begin position="81"/>
        <end position="93"/>
    </location>
</feature>
<name>A0A6A6ZFC2_9PLEO</name>